<keyword evidence="5" id="KW-0479">Metal-binding</keyword>
<protein>
    <recommendedName>
        <fullName evidence="9">DDE Tnp4 domain-containing protein</fullName>
    </recommendedName>
</protein>
<evidence type="ECO:0000256" key="4">
    <source>
        <dbReference type="ARBA" id="ARBA00022722"/>
    </source>
</evidence>
<dbReference type="Proteomes" id="UP000829196">
    <property type="component" value="Unassembled WGS sequence"/>
</dbReference>
<comment type="subcellular location">
    <subcellularLocation>
        <location evidence="2">Nucleus</location>
    </subcellularLocation>
</comment>
<dbReference type="PANTHER" id="PTHR22930:SF221">
    <property type="entry name" value="NUCLEASE HARBI1"/>
    <property type="match status" value="1"/>
</dbReference>
<evidence type="ECO:0000256" key="1">
    <source>
        <dbReference type="ARBA" id="ARBA00001968"/>
    </source>
</evidence>
<proteinExistence type="inferred from homology"/>
<feature type="domain" description="DDE Tnp4" evidence="9">
    <location>
        <begin position="18"/>
        <end position="74"/>
    </location>
</feature>
<keyword evidence="8" id="KW-1133">Transmembrane helix</keyword>
<dbReference type="GO" id="GO:0046872">
    <property type="term" value="F:metal ion binding"/>
    <property type="evidence" value="ECO:0007669"/>
    <property type="project" value="UniProtKB-KW"/>
</dbReference>
<dbReference type="GO" id="GO:0016787">
    <property type="term" value="F:hydrolase activity"/>
    <property type="evidence" value="ECO:0007669"/>
    <property type="project" value="UniProtKB-KW"/>
</dbReference>
<evidence type="ECO:0000313" key="11">
    <source>
        <dbReference type="Proteomes" id="UP000829196"/>
    </source>
</evidence>
<evidence type="ECO:0000256" key="2">
    <source>
        <dbReference type="ARBA" id="ARBA00004123"/>
    </source>
</evidence>
<evidence type="ECO:0000256" key="3">
    <source>
        <dbReference type="ARBA" id="ARBA00006958"/>
    </source>
</evidence>
<keyword evidence="11" id="KW-1185">Reference proteome</keyword>
<accession>A0A8T3BTU5</accession>
<comment type="cofactor">
    <cofactor evidence="1">
        <name>a divalent metal cation</name>
        <dbReference type="ChEBI" id="CHEBI:60240"/>
    </cofactor>
</comment>
<name>A0A8T3BTU5_DENNO</name>
<dbReference type="Pfam" id="PF13359">
    <property type="entry name" value="DDE_Tnp_4"/>
    <property type="match status" value="1"/>
</dbReference>
<keyword evidence="6" id="KW-0378">Hydrolase</keyword>
<evidence type="ECO:0000256" key="5">
    <source>
        <dbReference type="ARBA" id="ARBA00022723"/>
    </source>
</evidence>
<reference evidence="10" key="1">
    <citation type="journal article" date="2022" name="Front. Genet.">
        <title>Chromosome-Scale Assembly of the Dendrobium nobile Genome Provides Insights Into the Molecular Mechanism of the Biosynthesis of the Medicinal Active Ingredient of Dendrobium.</title>
        <authorList>
            <person name="Xu Q."/>
            <person name="Niu S.-C."/>
            <person name="Li K.-L."/>
            <person name="Zheng P.-J."/>
            <person name="Zhang X.-J."/>
            <person name="Jia Y."/>
            <person name="Liu Y."/>
            <person name="Niu Y.-X."/>
            <person name="Yu L.-H."/>
            <person name="Chen D.-F."/>
            <person name="Zhang G.-Q."/>
        </authorList>
    </citation>
    <scope>NUCLEOTIDE SEQUENCE</scope>
    <source>
        <tissue evidence="10">Leaf</tissue>
    </source>
</reference>
<gene>
    <name evidence="10" type="ORF">KFK09_004749</name>
</gene>
<comment type="caution">
    <text evidence="10">The sequence shown here is derived from an EMBL/GenBank/DDBJ whole genome shotgun (WGS) entry which is preliminary data.</text>
</comment>
<evidence type="ECO:0000313" key="10">
    <source>
        <dbReference type="EMBL" id="KAI0522370.1"/>
    </source>
</evidence>
<evidence type="ECO:0000259" key="9">
    <source>
        <dbReference type="Pfam" id="PF13359"/>
    </source>
</evidence>
<keyword evidence="4" id="KW-0540">Nuclease</keyword>
<evidence type="ECO:0000256" key="8">
    <source>
        <dbReference type="SAM" id="Phobius"/>
    </source>
</evidence>
<dbReference type="InterPro" id="IPR045249">
    <property type="entry name" value="HARBI1-like"/>
</dbReference>
<dbReference type="OrthoDB" id="665395at2759"/>
<dbReference type="GO" id="GO:0005634">
    <property type="term" value="C:nucleus"/>
    <property type="evidence" value="ECO:0007669"/>
    <property type="project" value="UniProtKB-SubCell"/>
</dbReference>
<comment type="similarity">
    <text evidence="3">Belongs to the HARBI1 family.</text>
</comment>
<dbReference type="GO" id="GO:0004518">
    <property type="term" value="F:nuclease activity"/>
    <property type="evidence" value="ECO:0007669"/>
    <property type="project" value="UniProtKB-KW"/>
</dbReference>
<sequence>MDWRATTRTSNKDCIGAIDGTHVDAHVSNSEKANYIGRCGSTMQNVMAVCDFNMCFTFIMAGWEGSAHDSRIFKFATRNRRNNFPMPPPGTFYIVVSLVVVKLILSYMYFII</sequence>
<keyword evidence="7" id="KW-0539">Nucleus</keyword>
<dbReference type="PANTHER" id="PTHR22930">
    <property type="match status" value="1"/>
</dbReference>
<dbReference type="InterPro" id="IPR027806">
    <property type="entry name" value="HARBI1_dom"/>
</dbReference>
<feature type="transmembrane region" description="Helical" evidence="8">
    <location>
        <begin position="90"/>
        <end position="110"/>
    </location>
</feature>
<organism evidence="10 11">
    <name type="scientific">Dendrobium nobile</name>
    <name type="common">Orchid</name>
    <dbReference type="NCBI Taxonomy" id="94219"/>
    <lineage>
        <taxon>Eukaryota</taxon>
        <taxon>Viridiplantae</taxon>
        <taxon>Streptophyta</taxon>
        <taxon>Embryophyta</taxon>
        <taxon>Tracheophyta</taxon>
        <taxon>Spermatophyta</taxon>
        <taxon>Magnoliopsida</taxon>
        <taxon>Liliopsida</taxon>
        <taxon>Asparagales</taxon>
        <taxon>Orchidaceae</taxon>
        <taxon>Epidendroideae</taxon>
        <taxon>Malaxideae</taxon>
        <taxon>Dendrobiinae</taxon>
        <taxon>Dendrobium</taxon>
    </lineage>
</organism>
<keyword evidence="8" id="KW-0472">Membrane</keyword>
<keyword evidence="8" id="KW-0812">Transmembrane</keyword>
<evidence type="ECO:0000256" key="7">
    <source>
        <dbReference type="ARBA" id="ARBA00023242"/>
    </source>
</evidence>
<dbReference type="EMBL" id="JAGYWB010000005">
    <property type="protein sequence ID" value="KAI0522370.1"/>
    <property type="molecule type" value="Genomic_DNA"/>
</dbReference>
<evidence type="ECO:0000256" key="6">
    <source>
        <dbReference type="ARBA" id="ARBA00022801"/>
    </source>
</evidence>
<dbReference type="AlphaFoldDB" id="A0A8T3BTU5"/>